<gene>
    <name evidence="3" type="primary">LOC111118624</name>
    <name evidence="4" type="synonym">LOC111118637</name>
</gene>
<dbReference type="Gene3D" id="1.20.140.150">
    <property type="match status" value="1"/>
</dbReference>
<dbReference type="RefSeq" id="XP_022313904.1">
    <property type="nucleotide sequence ID" value="XM_022458196.1"/>
</dbReference>
<dbReference type="KEGG" id="cvn:111118637"/>
<proteinExistence type="predicted"/>
<keyword evidence="1" id="KW-1133">Transmembrane helix</keyword>
<dbReference type="KEGG" id="cvn:111118624"/>
<reference evidence="3 4" key="1">
    <citation type="submission" date="2025-04" db="UniProtKB">
        <authorList>
            <consortium name="RefSeq"/>
        </authorList>
    </citation>
    <scope>IDENTIFICATION</scope>
    <source>
        <tissue evidence="3 4">Whole sample</tissue>
    </source>
</reference>
<evidence type="ECO:0000313" key="2">
    <source>
        <dbReference type="Proteomes" id="UP000694844"/>
    </source>
</evidence>
<protein>
    <submittedName>
        <fullName evidence="3">Uncharacterized protein LOC111118624</fullName>
    </submittedName>
    <submittedName>
        <fullName evidence="4">Uncharacterized protein LOC111118637</fullName>
    </submittedName>
</protein>
<dbReference type="GeneID" id="111118624"/>
<accession>A0A8B8CFC2</accession>
<keyword evidence="1" id="KW-0472">Membrane</keyword>
<evidence type="ECO:0000313" key="4">
    <source>
        <dbReference type="RefSeq" id="XP_022313904.1"/>
    </source>
</evidence>
<organism evidence="2 3">
    <name type="scientific">Crassostrea virginica</name>
    <name type="common">Eastern oyster</name>
    <dbReference type="NCBI Taxonomy" id="6565"/>
    <lineage>
        <taxon>Eukaryota</taxon>
        <taxon>Metazoa</taxon>
        <taxon>Spiralia</taxon>
        <taxon>Lophotrochozoa</taxon>
        <taxon>Mollusca</taxon>
        <taxon>Bivalvia</taxon>
        <taxon>Autobranchia</taxon>
        <taxon>Pteriomorphia</taxon>
        <taxon>Ostreida</taxon>
        <taxon>Ostreoidea</taxon>
        <taxon>Ostreidae</taxon>
        <taxon>Crassostrea</taxon>
    </lineage>
</organism>
<dbReference type="OrthoDB" id="6153865at2759"/>
<name>A0A8B8CFC2_CRAVI</name>
<evidence type="ECO:0000256" key="1">
    <source>
        <dbReference type="SAM" id="Phobius"/>
    </source>
</evidence>
<keyword evidence="2" id="KW-1185">Reference proteome</keyword>
<sequence>MALGRKMKIFGGILTFVGLILVTVSFVSPGWINVTIKESSYDVQSIKRIVETYFSAGLWYFSICKHYSLPSYVVDLNTGQFRSLFSSPQDACEVDTYTNSLVTPITEIFLTVNAIWVLEIRILSSVGLFCSVLGFIGTIVFIRREGKSRCAGILACISLSVSGGTYVSALVKTATATLFNKEMISILNGLNSESNLFEEIEYNCPWGLVVGGIGSLLILISAIGHLCVLSRNTTESILQIHRVYTGTKEEGTASQHSFTVIAPPEYHSAVGLKVP</sequence>
<feature type="transmembrane region" description="Helical" evidence="1">
    <location>
        <begin position="12"/>
        <end position="32"/>
    </location>
</feature>
<evidence type="ECO:0000313" key="3">
    <source>
        <dbReference type="RefSeq" id="XP_022313889.1"/>
    </source>
</evidence>
<dbReference type="AlphaFoldDB" id="A0A8B8CFC2"/>
<feature type="transmembrane region" description="Helical" evidence="1">
    <location>
        <begin position="206"/>
        <end position="229"/>
    </location>
</feature>
<dbReference type="Proteomes" id="UP000694844">
    <property type="component" value="Chromosome 2"/>
</dbReference>
<dbReference type="RefSeq" id="XP_022313889.1">
    <property type="nucleotide sequence ID" value="XM_022458181.1"/>
</dbReference>
<keyword evidence="1" id="KW-0812">Transmembrane</keyword>
<feature type="transmembrane region" description="Helical" evidence="1">
    <location>
        <begin position="122"/>
        <end position="142"/>
    </location>
</feature>
<feature type="transmembrane region" description="Helical" evidence="1">
    <location>
        <begin position="151"/>
        <end position="171"/>
    </location>
</feature>